<proteinExistence type="predicted"/>
<organism evidence="1 2">
    <name type="scientific">Jiangella alba</name>
    <dbReference type="NCBI Taxonomy" id="561176"/>
    <lineage>
        <taxon>Bacteria</taxon>
        <taxon>Bacillati</taxon>
        <taxon>Actinomycetota</taxon>
        <taxon>Actinomycetes</taxon>
        <taxon>Jiangellales</taxon>
        <taxon>Jiangellaceae</taxon>
        <taxon>Jiangella</taxon>
    </lineage>
</organism>
<dbReference type="Proteomes" id="UP000181980">
    <property type="component" value="Unassembled WGS sequence"/>
</dbReference>
<dbReference type="EMBL" id="FNUC01000004">
    <property type="protein sequence ID" value="SEF15085.1"/>
    <property type="molecule type" value="Genomic_DNA"/>
</dbReference>
<accession>A0A1H5PMU1</accession>
<dbReference type="STRING" id="561176.SAMN04488561_4839"/>
<keyword evidence="2" id="KW-1185">Reference proteome</keyword>
<dbReference type="RefSeq" id="WP_069109300.1">
    <property type="nucleotide sequence ID" value="NZ_FNUC01000004.1"/>
</dbReference>
<gene>
    <name evidence="1" type="ORF">SAMN04488561_4839</name>
</gene>
<dbReference type="OrthoDB" id="4210699at2"/>
<dbReference type="AlphaFoldDB" id="A0A1H5PMU1"/>
<name>A0A1H5PMU1_9ACTN</name>
<evidence type="ECO:0008006" key="3">
    <source>
        <dbReference type="Google" id="ProtNLM"/>
    </source>
</evidence>
<protein>
    <recommendedName>
        <fullName evidence="3">DUF1579 domain-containing protein</fullName>
    </recommendedName>
</protein>
<evidence type="ECO:0000313" key="2">
    <source>
        <dbReference type="Proteomes" id="UP000181980"/>
    </source>
</evidence>
<evidence type="ECO:0000313" key="1">
    <source>
        <dbReference type="EMBL" id="SEF15085.1"/>
    </source>
</evidence>
<sequence length="154" mass="17215">MDITVNPRLARLDVLVGSWELTATIDDRLMSTATTTFRRLDGGFLAQRTDPQTFVVPEWQGLAPDWTEAVIGVDDHSGAYTMLYTDSRGVARVYAMAFDGGRWTLSSRPGENFHQRFEGTVAGDGATIDGRWEASPDGRVWATDFVVNYRRLDH</sequence>
<reference evidence="2" key="1">
    <citation type="submission" date="2016-10" db="EMBL/GenBank/DDBJ databases">
        <authorList>
            <person name="Varghese N."/>
            <person name="Submissions S."/>
        </authorList>
    </citation>
    <scope>NUCLEOTIDE SEQUENCE [LARGE SCALE GENOMIC DNA]</scope>
    <source>
        <strain evidence="2">DSM 45237</strain>
    </source>
</reference>